<feature type="domain" description="N-acetyltransferase" evidence="1">
    <location>
        <begin position="1"/>
        <end position="80"/>
    </location>
</feature>
<dbReference type="GO" id="GO:0016747">
    <property type="term" value="F:acyltransferase activity, transferring groups other than amino-acyl groups"/>
    <property type="evidence" value="ECO:0007669"/>
    <property type="project" value="InterPro"/>
</dbReference>
<gene>
    <name evidence="2" type="ORF">H9980_04730</name>
</gene>
<reference evidence="2" key="1">
    <citation type="journal article" date="2021" name="PeerJ">
        <title>Extensive microbial diversity within the chicken gut microbiome revealed by metagenomics and culture.</title>
        <authorList>
            <person name="Gilroy R."/>
            <person name="Ravi A."/>
            <person name="Getino M."/>
            <person name="Pursley I."/>
            <person name="Horton D.L."/>
            <person name="Alikhan N.F."/>
            <person name="Baker D."/>
            <person name="Gharbi K."/>
            <person name="Hall N."/>
            <person name="Watson M."/>
            <person name="Adriaenssens E.M."/>
            <person name="Foster-Nyarko E."/>
            <person name="Jarju S."/>
            <person name="Secka A."/>
            <person name="Antonio M."/>
            <person name="Oren A."/>
            <person name="Chaudhuri R.R."/>
            <person name="La Ragione R."/>
            <person name="Hildebrand F."/>
            <person name="Pallen M.J."/>
        </authorList>
    </citation>
    <scope>NUCLEOTIDE SEQUENCE</scope>
    <source>
        <strain evidence="2">ChiGjej1B1-14440</strain>
    </source>
</reference>
<sequence>QLGYAFEITGKVMRIIALAVANEYQNKGIGKQLVKESEKFALKDNATVITLNSGLSRLEAHKFYEKQGFYKKGYSFMKKV</sequence>
<name>A0A9D1XKP5_9FIRM</name>
<dbReference type="Pfam" id="PF00583">
    <property type="entry name" value="Acetyltransf_1"/>
    <property type="match status" value="1"/>
</dbReference>
<dbReference type="InterPro" id="IPR000182">
    <property type="entry name" value="GNAT_dom"/>
</dbReference>
<proteinExistence type="predicted"/>
<feature type="non-terminal residue" evidence="2">
    <location>
        <position position="1"/>
    </location>
</feature>
<dbReference type="CDD" id="cd04301">
    <property type="entry name" value="NAT_SF"/>
    <property type="match status" value="1"/>
</dbReference>
<organism evidence="2 3">
    <name type="scientific">Candidatus Erysipelatoclostridium merdavium</name>
    <dbReference type="NCBI Taxonomy" id="2838566"/>
    <lineage>
        <taxon>Bacteria</taxon>
        <taxon>Bacillati</taxon>
        <taxon>Bacillota</taxon>
        <taxon>Erysipelotrichia</taxon>
        <taxon>Erysipelotrichales</taxon>
        <taxon>Erysipelotrichales incertae sedis</taxon>
    </lineage>
</organism>
<comment type="caution">
    <text evidence="2">The sequence shown here is derived from an EMBL/GenBank/DDBJ whole genome shotgun (WGS) entry which is preliminary data.</text>
</comment>
<protein>
    <submittedName>
        <fullName evidence="2">GNAT family N-acetyltransferase</fullName>
    </submittedName>
</protein>
<dbReference type="AlphaFoldDB" id="A0A9D1XKP5"/>
<dbReference type="Gene3D" id="3.40.630.30">
    <property type="match status" value="1"/>
</dbReference>
<dbReference type="PROSITE" id="PS51186">
    <property type="entry name" value="GNAT"/>
    <property type="match status" value="1"/>
</dbReference>
<evidence type="ECO:0000259" key="1">
    <source>
        <dbReference type="PROSITE" id="PS51186"/>
    </source>
</evidence>
<dbReference type="SUPFAM" id="SSF55729">
    <property type="entry name" value="Acyl-CoA N-acyltransferases (Nat)"/>
    <property type="match status" value="1"/>
</dbReference>
<dbReference type="EMBL" id="DXET01000107">
    <property type="protein sequence ID" value="HIX81263.1"/>
    <property type="molecule type" value="Genomic_DNA"/>
</dbReference>
<dbReference type="InterPro" id="IPR016181">
    <property type="entry name" value="Acyl_CoA_acyltransferase"/>
</dbReference>
<dbReference type="Proteomes" id="UP000886724">
    <property type="component" value="Unassembled WGS sequence"/>
</dbReference>
<accession>A0A9D1XKP5</accession>
<reference evidence="2" key="2">
    <citation type="submission" date="2021-04" db="EMBL/GenBank/DDBJ databases">
        <authorList>
            <person name="Gilroy R."/>
        </authorList>
    </citation>
    <scope>NUCLEOTIDE SEQUENCE</scope>
    <source>
        <strain evidence="2">ChiGjej1B1-14440</strain>
    </source>
</reference>
<evidence type="ECO:0000313" key="3">
    <source>
        <dbReference type="Proteomes" id="UP000886724"/>
    </source>
</evidence>
<evidence type="ECO:0000313" key="2">
    <source>
        <dbReference type="EMBL" id="HIX81263.1"/>
    </source>
</evidence>